<dbReference type="SUPFAM" id="SSF51735">
    <property type="entry name" value="NAD(P)-binding Rossmann-fold domains"/>
    <property type="match status" value="1"/>
</dbReference>
<dbReference type="SMART" id="SM00906">
    <property type="entry name" value="Fungal_trans"/>
    <property type="match status" value="1"/>
</dbReference>
<keyword evidence="4" id="KW-0539">Nucleus</keyword>
<proteinExistence type="inferred from homology"/>
<dbReference type="EMBL" id="CP055899">
    <property type="protein sequence ID" value="QKX55503.1"/>
    <property type="molecule type" value="Genomic_DNA"/>
</dbReference>
<dbReference type="GO" id="GO:0003677">
    <property type="term" value="F:DNA binding"/>
    <property type="evidence" value="ECO:0007669"/>
    <property type="project" value="InterPro"/>
</dbReference>
<gene>
    <name evidence="7" type="ORF">TRUGW13939_02596</name>
</gene>
<evidence type="ECO:0000256" key="5">
    <source>
        <dbReference type="SAM" id="MobiDB-lite"/>
    </source>
</evidence>
<keyword evidence="2" id="KW-0521">NADP</keyword>
<dbReference type="InterPro" id="IPR002347">
    <property type="entry name" value="SDR_fam"/>
</dbReference>
<keyword evidence="3" id="KW-0560">Oxidoreductase</keyword>
<feature type="compositionally biased region" description="Polar residues" evidence="5">
    <location>
        <begin position="412"/>
        <end position="422"/>
    </location>
</feature>
<dbReference type="InterPro" id="IPR007219">
    <property type="entry name" value="XnlR_reg_dom"/>
</dbReference>
<dbReference type="PANTHER" id="PTHR24320:SF252">
    <property type="entry name" value="DEHYDROGENASE_REDUCTASE FAMILY PROTEIN, PUTATIVE (AFU_ORTHOLOGUE AFUA_3G08550)-RELATED"/>
    <property type="match status" value="1"/>
</dbReference>
<feature type="domain" description="Xylanolytic transcriptional activator regulatory" evidence="6">
    <location>
        <begin position="558"/>
        <end position="629"/>
    </location>
</feature>
<dbReference type="Pfam" id="PF04082">
    <property type="entry name" value="Fungal_trans"/>
    <property type="match status" value="1"/>
</dbReference>
<dbReference type="PRINTS" id="PR00081">
    <property type="entry name" value="GDHRDH"/>
</dbReference>
<dbReference type="CDD" id="cd12148">
    <property type="entry name" value="fungal_TF_MHR"/>
    <property type="match status" value="1"/>
</dbReference>
<dbReference type="Gene3D" id="3.40.50.720">
    <property type="entry name" value="NAD(P)-binding Rossmann-like Domain"/>
    <property type="match status" value="1"/>
</dbReference>
<comment type="similarity">
    <text evidence="1">Belongs to the short-chain dehydrogenases/reductases (SDR) family.</text>
</comment>
<evidence type="ECO:0000313" key="7">
    <source>
        <dbReference type="EMBL" id="QKX55503.1"/>
    </source>
</evidence>
<evidence type="ECO:0000256" key="1">
    <source>
        <dbReference type="ARBA" id="ARBA00006484"/>
    </source>
</evidence>
<dbReference type="GO" id="GO:0016491">
    <property type="term" value="F:oxidoreductase activity"/>
    <property type="evidence" value="ECO:0007669"/>
    <property type="project" value="UniProtKB-KW"/>
</dbReference>
<dbReference type="KEGG" id="trg:TRUGW13939_02596"/>
<dbReference type="AlphaFoldDB" id="A0A7H8QQS8"/>
<dbReference type="Proteomes" id="UP000509510">
    <property type="component" value="Chromosome II"/>
</dbReference>
<reference evidence="8" key="1">
    <citation type="submission" date="2020-06" db="EMBL/GenBank/DDBJ databases">
        <title>A chromosome-scale genome assembly of Talaromyces rugulosus W13939.</title>
        <authorList>
            <person name="Wang B."/>
            <person name="Guo L."/>
            <person name="Ye K."/>
            <person name="Wang L."/>
        </authorList>
    </citation>
    <scope>NUCLEOTIDE SEQUENCE [LARGE SCALE GENOMIC DNA]</scope>
    <source>
        <strain evidence="8">W13939</strain>
    </source>
</reference>
<dbReference type="PANTHER" id="PTHR24320">
    <property type="entry name" value="RETINOL DEHYDROGENASE"/>
    <property type="match status" value="1"/>
</dbReference>
<evidence type="ECO:0000259" key="6">
    <source>
        <dbReference type="SMART" id="SM00906"/>
    </source>
</evidence>
<feature type="region of interest" description="Disordered" evidence="5">
    <location>
        <begin position="351"/>
        <end position="389"/>
    </location>
</feature>
<protein>
    <recommendedName>
        <fullName evidence="6">Xylanolytic transcriptional activator regulatory domain-containing protein</fullName>
    </recommendedName>
</protein>
<accession>A0A7H8QQS8</accession>
<sequence>MTFAGYLFRQIFVHPNQLPPHLDLSGRTILITGASSGIGREAAIKCAQYHASHLILAVRNVAKGEEVKNQILQQINSLRLSATNQKKLCKIEIWEIDLTEPSSVVKFGQRAQSLDQLDVAILNAGIFSPSFTTTPATGHETMLQVNHLSNALLSALLLPVLQRTAQAQGRPSRLTFTSSEVHMWTPFKEGTKPVIFNEINDPDQFELWKSYANSKLLNVFWAQELCHHIKADEVIINLLNPGSVDSGLHRDFNKAVQMFDKIVGRTPDEGARLLLDAALVQGISTHGKYLSENKVTPTGDVVRKDEKGKLQIKVWNETVEDLQRHASLTELSCDRKTPCQHCVSRGVAGRCSYQETKPKPPTSLERGESSDSDSFGMDESSELGYMKHGPGALQEVERANFVSRPRKKQFDPSHSSQQNQRTIQRMLPKKPIIDDLIAIFFKEVNRVYEMIYEPIFMRDYELWWSQLHDTGTNTDFALLLLRLCILSVQSIKDFDKDSNIQENHPVDTLNSPVKLEKRLCRIAEDLDSRRPRKHSLLVVQHMFFHVCYLKNRGQIKDSWLVLADTVREAHEISLHLERPGVSELDQELWRRAFWSLYIWDRFMSTFLGRWPLVPEDHCDIDLPHDNIQAITTSPNILTQYTDRLFQVHVARFISHTIGSKAWKKDQYDHAIVTKSIQLFEENIIRRLPPALSVTNPDRTWDIALPSLVVKRETLHMTIYSAVAGLYRAFSNPWELPTKTTSIDEENEGCDDLNVSYYCNLMSELCKVLDSSMRLYDMRPSSQTEGFFMAPMSIVEALSQIGLCFRAAQSLQAAQWSIRNCETARKIDHQLRFDICEKFRRAFRMLADHSSESKIAKHGAHILSEIASQIGSHYEREQTVFVAAQNFSHEQLNIDMSLPGEDISAYQTIEENEPFDWTHFITSPDRSWFFEDLFLE</sequence>
<keyword evidence="8" id="KW-1185">Reference proteome</keyword>
<dbReference type="OrthoDB" id="4227233at2759"/>
<dbReference type="GO" id="GO:0008270">
    <property type="term" value="F:zinc ion binding"/>
    <property type="evidence" value="ECO:0007669"/>
    <property type="project" value="InterPro"/>
</dbReference>
<evidence type="ECO:0000256" key="3">
    <source>
        <dbReference type="ARBA" id="ARBA00023002"/>
    </source>
</evidence>
<dbReference type="Pfam" id="PF00106">
    <property type="entry name" value="adh_short"/>
    <property type="match status" value="1"/>
</dbReference>
<dbReference type="GeneID" id="55990103"/>
<dbReference type="RefSeq" id="XP_035341681.1">
    <property type="nucleotide sequence ID" value="XM_035485788.1"/>
</dbReference>
<name>A0A7H8QQS8_TALRU</name>
<feature type="region of interest" description="Disordered" evidence="5">
    <location>
        <begin position="403"/>
        <end position="422"/>
    </location>
</feature>
<organism evidence="7 8">
    <name type="scientific">Talaromyces rugulosus</name>
    <name type="common">Penicillium rugulosum</name>
    <dbReference type="NCBI Taxonomy" id="121627"/>
    <lineage>
        <taxon>Eukaryota</taxon>
        <taxon>Fungi</taxon>
        <taxon>Dikarya</taxon>
        <taxon>Ascomycota</taxon>
        <taxon>Pezizomycotina</taxon>
        <taxon>Eurotiomycetes</taxon>
        <taxon>Eurotiomycetidae</taxon>
        <taxon>Eurotiales</taxon>
        <taxon>Trichocomaceae</taxon>
        <taxon>Talaromyces</taxon>
        <taxon>Talaromyces sect. Islandici</taxon>
    </lineage>
</organism>
<evidence type="ECO:0000256" key="4">
    <source>
        <dbReference type="ARBA" id="ARBA00023242"/>
    </source>
</evidence>
<dbReference type="GO" id="GO:0006351">
    <property type="term" value="P:DNA-templated transcription"/>
    <property type="evidence" value="ECO:0007669"/>
    <property type="project" value="InterPro"/>
</dbReference>
<feature type="non-terminal residue" evidence="7">
    <location>
        <position position="1"/>
    </location>
</feature>
<evidence type="ECO:0000256" key="2">
    <source>
        <dbReference type="ARBA" id="ARBA00022857"/>
    </source>
</evidence>
<dbReference type="InterPro" id="IPR036291">
    <property type="entry name" value="NAD(P)-bd_dom_sf"/>
</dbReference>
<evidence type="ECO:0000313" key="8">
    <source>
        <dbReference type="Proteomes" id="UP000509510"/>
    </source>
</evidence>